<reference evidence="9 10" key="1">
    <citation type="submission" date="2015-06" db="EMBL/GenBank/DDBJ databases">
        <title>Draft genome of the ant-associated black yeast Phialophora attae CBS 131958.</title>
        <authorList>
            <person name="Moreno L.F."/>
            <person name="Stielow B.J."/>
            <person name="de Hoog S."/>
            <person name="Vicente V.A."/>
            <person name="Weiss V.A."/>
            <person name="de Vries M."/>
            <person name="Cruz L.M."/>
            <person name="Souza E.M."/>
        </authorList>
    </citation>
    <scope>NUCLEOTIDE SEQUENCE [LARGE SCALE GENOMIC DNA]</scope>
    <source>
        <strain evidence="9 10">CBS 131958</strain>
    </source>
</reference>
<dbReference type="Proteomes" id="UP000038010">
    <property type="component" value="Unassembled WGS sequence"/>
</dbReference>
<feature type="compositionally biased region" description="Polar residues" evidence="5">
    <location>
        <begin position="915"/>
        <end position="930"/>
    </location>
</feature>
<keyword evidence="10" id="KW-1185">Reference proteome</keyword>
<evidence type="ECO:0000259" key="7">
    <source>
        <dbReference type="Pfam" id="PF10337"/>
    </source>
</evidence>
<dbReference type="PANTHER" id="PTHR37994">
    <property type="entry name" value="ARAE_2_N DOMAIN-CONTAINING PROTEIN-RELATED"/>
    <property type="match status" value="1"/>
</dbReference>
<evidence type="ECO:0000256" key="2">
    <source>
        <dbReference type="ARBA" id="ARBA00022692"/>
    </source>
</evidence>
<accession>A0A0N1HZV3</accession>
<keyword evidence="4 6" id="KW-0472">Membrane</keyword>
<comment type="caution">
    <text evidence="9">The sequence shown here is derived from an EMBL/GenBank/DDBJ whole genome shotgun (WGS) entry which is preliminary data.</text>
</comment>
<feature type="transmembrane region" description="Helical" evidence="6">
    <location>
        <begin position="29"/>
        <end position="50"/>
    </location>
</feature>
<keyword evidence="3 6" id="KW-1133">Transmembrane helix</keyword>
<evidence type="ECO:0000256" key="5">
    <source>
        <dbReference type="SAM" id="MobiDB-lite"/>
    </source>
</evidence>
<dbReference type="PANTHER" id="PTHR37994:SF4">
    <property type="entry name" value="ER TRANSPORTER 6TM N-TERMINAL DOMAIN-CONTAINING PROTEIN-RELATED"/>
    <property type="match status" value="1"/>
</dbReference>
<dbReference type="InterPro" id="IPR049453">
    <property type="entry name" value="Memb_transporter_dom"/>
</dbReference>
<dbReference type="RefSeq" id="XP_018004437.1">
    <property type="nucleotide sequence ID" value="XM_018149030.1"/>
</dbReference>
<gene>
    <name evidence="9" type="ORF">AB675_8574</name>
</gene>
<sequence>MADSQQQPSLAKRSNIAIRLWKKLDIAPVMLLLAAKGALPATIALAAYQGKGWAEIYTTLGYLVAIIGTLSLCFQPRAKYLQMLITNVFAACLGAALVLLQVRCVVSARASHPAGSTGQSGAPEAPIYDTSANTTSAVFLMFWVYLANTFKSARPQLMISMIQFSIFVVVGSIYAPNFPTMEAGLIFVRRLLITFLTGYALATAVSLFIIPTTSRGIVTMQMGGFTKLLGGCLQAHGNYMRSVRNTIDFKGEASPEEKAAAGQLKGLLGKTNELMGKMKLELTFARREMAFGKLRPEHYSKIFADLRAVFLPVNGMTTFLGIVTSLREHTVTYADDPSLKEALAVVKRLEADEWEEVIAISKDAYADYQKALLAGLKHAALQLEFEKRPKVKGNADIEKDADQIPAPGTMTFARHLEDELSKFAEHRVAIIQDWAKAKNLNIPKHFWRNVVERPGITRMKTTMAREKINQHQLYMMLYLNFLNIAVGRAILKLVRTADGLVEDGTMKKRRFIFPSWTRIRELFSAAVLPQDAQTLATDDNGGNNIYLAMPSRKRKIRSTFRQQTSTRKRPITSEKYQPFSAPATPSLEFALPLQRSQSTRPFFLEQRGLWALVMVAISMDPHAGQGVFGFVLRIAGTVVAMVASIAIWYACDHKAAAIIPVFWVYMTCWNAVLLKRMDLSMISMISSITVILIIGYELQVHVIGLKAATSNGQAFYSIALLAVYRLTAVCAGLFAAFVWTYCPYPITTHGALRKDVGSTLYILANYYSCVHTTMDARLHLGPAASGLPPSHPISKLDAARLKVFGKVLLMINRLHTHSKFIAFEPPFGGKFPRKAYADLISSMERIFAYISLIEYSSNAYIRTADEIRLSRAPTETGTAASTSISNAVTPEASHEQAPAADKDILEKNDKDSHSSQDTAGGTAPQSQYASSPEAEEAWLRSFRHFAASTFQRVTSHSLTSTLCLLSAAIKDGQPLPPYFKPPKPLASTAFPDMIDQGGRKVKTVSREGREEEEDLLDIQHVSHPAFAAFAVGEVASAFVSAELRRVVREVRGLVGEVDFSFHVVGTEHDDEEGEGKPKWWEAMEGKEKHA</sequence>
<dbReference type="VEuPathDB" id="FungiDB:AB675_8574"/>
<feature type="region of interest" description="Disordered" evidence="5">
    <location>
        <begin position="1067"/>
        <end position="1090"/>
    </location>
</feature>
<comment type="subcellular location">
    <subcellularLocation>
        <location evidence="1">Membrane</location>
        <topology evidence="1">Multi-pass membrane protein</topology>
    </subcellularLocation>
</comment>
<feature type="domain" description="Integral membrane bound transporter" evidence="8">
    <location>
        <begin position="605"/>
        <end position="739"/>
    </location>
</feature>
<evidence type="ECO:0000256" key="6">
    <source>
        <dbReference type="SAM" id="Phobius"/>
    </source>
</evidence>
<feature type="transmembrane region" description="Helical" evidence="6">
    <location>
        <begin position="187"/>
        <end position="210"/>
    </location>
</feature>
<feature type="transmembrane region" description="Helical" evidence="6">
    <location>
        <begin position="132"/>
        <end position="150"/>
    </location>
</feature>
<feature type="compositionally biased region" description="Basic and acidic residues" evidence="5">
    <location>
        <begin position="900"/>
        <end position="914"/>
    </location>
</feature>
<feature type="transmembrane region" description="Helical" evidence="6">
    <location>
        <begin position="627"/>
        <end position="648"/>
    </location>
</feature>
<evidence type="ECO:0000256" key="4">
    <source>
        <dbReference type="ARBA" id="ARBA00023136"/>
    </source>
</evidence>
<dbReference type="Pfam" id="PF10337">
    <property type="entry name" value="ArAE_2_N"/>
    <property type="match status" value="1"/>
</dbReference>
<organism evidence="9 10">
    <name type="scientific">Cyphellophora attinorum</name>
    <dbReference type="NCBI Taxonomy" id="1664694"/>
    <lineage>
        <taxon>Eukaryota</taxon>
        <taxon>Fungi</taxon>
        <taxon>Dikarya</taxon>
        <taxon>Ascomycota</taxon>
        <taxon>Pezizomycotina</taxon>
        <taxon>Eurotiomycetes</taxon>
        <taxon>Chaetothyriomycetidae</taxon>
        <taxon>Chaetothyriales</taxon>
        <taxon>Cyphellophoraceae</taxon>
        <taxon>Cyphellophora</taxon>
    </lineage>
</organism>
<dbReference type="EMBL" id="LFJN01000003">
    <property type="protein sequence ID" value="KPI44474.1"/>
    <property type="molecule type" value="Genomic_DNA"/>
</dbReference>
<evidence type="ECO:0000313" key="9">
    <source>
        <dbReference type="EMBL" id="KPI44474.1"/>
    </source>
</evidence>
<feature type="transmembrane region" description="Helical" evidence="6">
    <location>
        <begin position="81"/>
        <end position="102"/>
    </location>
</feature>
<dbReference type="GeneID" id="28740910"/>
<protein>
    <recommendedName>
        <fullName evidence="11">ER transporter 6TM N-terminal domain-containing protein</fullName>
    </recommendedName>
</protein>
<name>A0A0N1HZV3_9EURO</name>
<dbReference type="AlphaFoldDB" id="A0A0N1HZV3"/>
<feature type="region of interest" description="Disordered" evidence="5">
    <location>
        <begin position="872"/>
        <end position="932"/>
    </location>
</feature>
<feature type="transmembrane region" description="Helical" evidence="6">
    <location>
        <begin position="56"/>
        <end position="74"/>
    </location>
</feature>
<evidence type="ECO:0000256" key="3">
    <source>
        <dbReference type="ARBA" id="ARBA00022989"/>
    </source>
</evidence>
<dbReference type="Pfam" id="PF13515">
    <property type="entry name" value="FUSC_2"/>
    <property type="match status" value="1"/>
</dbReference>
<proteinExistence type="predicted"/>
<keyword evidence="2 6" id="KW-0812">Transmembrane</keyword>
<feature type="region of interest" description="Disordered" evidence="5">
    <location>
        <begin position="557"/>
        <end position="576"/>
    </location>
</feature>
<feature type="compositionally biased region" description="Polar residues" evidence="5">
    <location>
        <begin position="873"/>
        <end position="888"/>
    </location>
</feature>
<feature type="domain" description="Putative ER transporter 6TM N-terminal" evidence="7">
    <location>
        <begin position="61"/>
        <end position="331"/>
    </location>
</feature>
<evidence type="ECO:0000259" key="8">
    <source>
        <dbReference type="Pfam" id="PF13515"/>
    </source>
</evidence>
<feature type="transmembrane region" description="Helical" evidence="6">
    <location>
        <begin position="157"/>
        <end position="175"/>
    </location>
</feature>
<evidence type="ECO:0008006" key="11">
    <source>
        <dbReference type="Google" id="ProtNLM"/>
    </source>
</evidence>
<feature type="transmembrane region" description="Helical" evidence="6">
    <location>
        <begin position="718"/>
        <end position="739"/>
    </location>
</feature>
<dbReference type="OrthoDB" id="2274698at2759"/>
<dbReference type="STRING" id="1664694.A0A0N1HZV3"/>
<dbReference type="GO" id="GO:0016020">
    <property type="term" value="C:membrane"/>
    <property type="evidence" value="ECO:0007669"/>
    <property type="project" value="UniProtKB-SubCell"/>
</dbReference>
<feature type="transmembrane region" description="Helical" evidence="6">
    <location>
        <begin position="679"/>
        <end position="698"/>
    </location>
</feature>
<feature type="compositionally biased region" description="Basic and acidic residues" evidence="5">
    <location>
        <begin position="1074"/>
        <end position="1090"/>
    </location>
</feature>
<evidence type="ECO:0000256" key="1">
    <source>
        <dbReference type="ARBA" id="ARBA00004141"/>
    </source>
</evidence>
<feature type="transmembrane region" description="Helical" evidence="6">
    <location>
        <begin position="655"/>
        <end position="673"/>
    </location>
</feature>
<evidence type="ECO:0000313" key="10">
    <source>
        <dbReference type="Proteomes" id="UP000038010"/>
    </source>
</evidence>
<dbReference type="InterPro" id="IPR018823">
    <property type="entry name" value="ArAE_2_N"/>
</dbReference>